<evidence type="ECO:0000313" key="3">
    <source>
        <dbReference type="Proteomes" id="UP000237105"/>
    </source>
</evidence>
<organism evidence="2 3">
    <name type="scientific">Parasponia andersonii</name>
    <name type="common">Sponia andersonii</name>
    <dbReference type="NCBI Taxonomy" id="3476"/>
    <lineage>
        <taxon>Eukaryota</taxon>
        <taxon>Viridiplantae</taxon>
        <taxon>Streptophyta</taxon>
        <taxon>Embryophyta</taxon>
        <taxon>Tracheophyta</taxon>
        <taxon>Spermatophyta</taxon>
        <taxon>Magnoliopsida</taxon>
        <taxon>eudicotyledons</taxon>
        <taxon>Gunneridae</taxon>
        <taxon>Pentapetalae</taxon>
        <taxon>rosids</taxon>
        <taxon>fabids</taxon>
        <taxon>Rosales</taxon>
        <taxon>Cannabaceae</taxon>
        <taxon>Parasponia</taxon>
    </lineage>
</organism>
<name>A0A2P5BPM7_PARAD</name>
<evidence type="ECO:0000256" key="1">
    <source>
        <dbReference type="SAM" id="MobiDB-lite"/>
    </source>
</evidence>
<feature type="region of interest" description="Disordered" evidence="1">
    <location>
        <begin position="53"/>
        <end position="84"/>
    </location>
</feature>
<evidence type="ECO:0000313" key="2">
    <source>
        <dbReference type="EMBL" id="PON50736.1"/>
    </source>
</evidence>
<accession>A0A2P5BPM7</accession>
<comment type="caution">
    <text evidence="2">The sequence shown here is derived from an EMBL/GenBank/DDBJ whole genome shotgun (WGS) entry which is preliminary data.</text>
</comment>
<feature type="non-terminal residue" evidence="2">
    <location>
        <position position="1"/>
    </location>
</feature>
<keyword evidence="3" id="KW-1185">Reference proteome</keyword>
<feature type="compositionally biased region" description="Gly residues" evidence="1">
    <location>
        <begin position="70"/>
        <end position="84"/>
    </location>
</feature>
<reference evidence="3" key="1">
    <citation type="submission" date="2016-06" db="EMBL/GenBank/DDBJ databases">
        <title>Parallel loss of symbiosis genes in relatives of nitrogen-fixing non-legume Parasponia.</title>
        <authorList>
            <person name="Van Velzen R."/>
            <person name="Holmer R."/>
            <person name="Bu F."/>
            <person name="Rutten L."/>
            <person name="Van Zeijl A."/>
            <person name="Liu W."/>
            <person name="Santuari L."/>
            <person name="Cao Q."/>
            <person name="Sharma T."/>
            <person name="Shen D."/>
            <person name="Roswanjaya Y."/>
            <person name="Wardhani T."/>
            <person name="Kalhor M.S."/>
            <person name="Jansen J."/>
            <person name="Van den Hoogen J."/>
            <person name="Gungor B."/>
            <person name="Hartog M."/>
            <person name="Hontelez J."/>
            <person name="Verver J."/>
            <person name="Yang W.-C."/>
            <person name="Schijlen E."/>
            <person name="Repin R."/>
            <person name="Schilthuizen M."/>
            <person name="Schranz E."/>
            <person name="Heidstra R."/>
            <person name="Miyata K."/>
            <person name="Fedorova E."/>
            <person name="Kohlen W."/>
            <person name="Bisseling T."/>
            <person name="Smit S."/>
            <person name="Geurts R."/>
        </authorList>
    </citation>
    <scope>NUCLEOTIDE SEQUENCE [LARGE SCALE GENOMIC DNA]</scope>
    <source>
        <strain evidence="3">cv. WU1-14</strain>
    </source>
</reference>
<dbReference type="EMBL" id="JXTB01000242">
    <property type="protein sequence ID" value="PON50736.1"/>
    <property type="molecule type" value="Genomic_DNA"/>
</dbReference>
<sequence length="84" mass="8808">PRVVRNQSWSQDESKGCGGAVIGCRIAEWLAKTRHSVATFRGLYLRREAAERDGGTGRGFVDGWARTRGGASGGTVAGGASGEQ</sequence>
<gene>
    <name evidence="2" type="ORF">PanWU01x14_221080</name>
</gene>
<proteinExistence type="predicted"/>
<dbReference type="Proteomes" id="UP000237105">
    <property type="component" value="Unassembled WGS sequence"/>
</dbReference>
<protein>
    <submittedName>
        <fullName evidence="2">Uncharacterized protein</fullName>
    </submittedName>
</protein>
<dbReference type="AlphaFoldDB" id="A0A2P5BPM7"/>